<dbReference type="InterPro" id="IPR001608">
    <property type="entry name" value="Ala_racemase_N"/>
</dbReference>
<dbReference type="InterPro" id="IPR011079">
    <property type="entry name" value="Ala_racemase_C"/>
</dbReference>
<keyword evidence="10" id="KW-1185">Reference proteome</keyword>
<accession>A0A7K1TX63</accession>
<dbReference type="InterPro" id="IPR009006">
    <property type="entry name" value="Ala_racemase/Decarboxylase_C"/>
</dbReference>
<dbReference type="Gene3D" id="3.90.190.20">
    <property type="entry name" value="Mur ligase, C-terminal domain"/>
    <property type="match status" value="1"/>
</dbReference>
<evidence type="ECO:0000259" key="8">
    <source>
        <dbReference type="SMART" id="SM01005"/>
    </source>
</evidence>
<dbReference type="GO" id="GO:0008784">
    <property type="term" value="F:alanine racemase activity"/>
    <property type="evidence" value="ECO:0007669"/>
    <property type="project" value="UniProtKB-UniRule"/>
</dbReference>
<dbReference type="SUPFAM" id="SSF53244">
    <property type="entry name" value="MurD-like peptide ligases, peptide-binding domain"/>
    <property type="match status" value="1"/>
</dbReference>
<evidence type="ECO:0000256" key="4">
    <source>
        <dbReference type="ARBA" id="ARBA00023235"/>
    </source>
</evidence>
<dbReference type="InterPro" id="IPR035911">
    <property type="entry name" value="MurE/MurF_N"/>
</dbReference>
<dbReference type="SUPFAM" id="SSF63418">
    <property type="entry name" value="MurE/MurF N-terminal domain"/>
    <property type="match status" value="1"/>
</dbReference>
<evidence type="ECO:0000256" key="5">
    <source>
        <dbReference type="HAMAP-Rule" id="MF_01201"/>
    </source>
</evidence>
<evidence type="ECO:0000256" key="6">
    <source>
        <dbReference type="PIRSR" id="PIRSR600821-50"/>
    </source>
</evidence>
<comment type="pathway">
    <text evidence="5">Amino-acid biosynthesis; D-alanine biosynthesis; D-alanine from L-alanine: step 1/1.</text>
</comment>
<feature type="binding site" evidence="5 7">
    <location>
        <position position="600"/>
    </location>
    <ligand>
        <name>substrate</name>
    </ligand>
</feature>
<keyword evidence="4 5" id="KW-0413">Isomerase</keyword>
<sequence>MYNAESISKTLKGELLQQTGNPGIEHILLDSRKLSFPETSLFIPLVSSRRNAHQYMDELYEKGVSNFIVSEAPAQGKFPKANIILVKDTMAALHTLVASHRLQFHIPVIGITGSNGKTIVKEWLYQLLEKDYNIVRSPKSYNSQIGVPLSVWQMKAEHNIAIFEAGISQPGEMEHLEKIIRPTIGIFTNIGEAHNEGFLNIRQKINEKLVLFSKSELLIYCKDYPVLNECVLNFHNVVGRKEGQDGGLQLFTWSRKTEADLRIISVDKNDNHTRIDALYKNEPIHISIPFVDEGSVENAIHCWALMMHLGIDQSVIRQRMDLLGNIAMRLELKQGINNCSVINDSYNSDLGSLKIALEFLQQQQQHPSRTIILSDILQSGKSDASLYEEVASLLQQKGINKVIGIGKNIFREKKSFQQIISLKSSFFQTTEEFIQQFNPQDFQHETILLKGARIFEFERIGKLLEQKVHQTILEINLSAVSHNVKQYQALLKPGTKLMAMVKAFSYGSGSFEIANLLQFHGVDYLAVAYADEGVELRRTGITMPIMVMNPEPSSFDAILQWNLEPEIYSLHLLQQFEEEVQIAGKTGFPVHIKLDTGMHRLGFEKKDIPELARLLSENPYLKVRSIFSHLAASEDPSKDELTRQQGKHFFEMSHELQKALGYFVIRHIANSAAIQRHPDLQLDMVRLGIGMYGVDSGTEMQEQLRPVSTLKTTVSQVKHLTAGDTVGYGAKWIAKGPAVTATVRIGYADGYPRRLSNGVGKMLVRGQLAPVAGVIAMDMVMLDVTLIPEVTEGDEVIVFGEHLPVQQLAAWAETIPYEILTGISQRVKRVYFEE</sequence>
<proteinExistence type="inferred from homology"/>
<dbReference type="SUPFAM" id="SSF51419">
    <property type="entry name" value="PLP-binding barrel"/>
    <property type="match status" value="1"/>
</dbReference>
<feature type="modified residue" description="N6-(pyridoxal phosphate)lysine" evidence="5 6">
    <location>
        <position position="502"/>
    </location>
</feature>
<evidence type="ECO:0000256" key="2">
    <source>
        <dbReference type="ARBA" id="ARBA00001933"/>
    </source>
</evidence>
<dbReference type="CDD" id="cd00430">
    <property type="entry name" value="PLPDE_III_AR"/>
    <property type="match status" value="1"/>
</dbReference>
<dbReference type="GO" id="GO:0005524">
    <property type="term" value="F:ATP binding"/>
    <property type="evidence" value="ECO:0007669"/>
    <property type="project" value="InterPro"/>
</dbReference>
<evidence type="ECO:0000313" key="9">
    <source>
        <dbReference type="EMBL" id="MVT06694.1"/>
    </source>
</evidence>
<reference evidence="9 10" key="1">
    <citation type="submission" date="2019-12" db="EMBL/GenBank/DDBJ databases">
        <title>Chitinophaga sp. strain ysch24 (GDMCC 1.1355), whole genome shotgun sequence.</title>
        <authorList>
            <person name="Zhang X."/>
        </authorList>
    </citation>
    <scope>NUCLEOTIDE SEQUENCE [LARGE SCALE GENOMIC DNA]</scope>
    <source>
        <strain evidence="10">ysch24</strain>
    </source>
</reference>
<dbReference type="PRINTS" id="PR00992">
    <property type="entry name" value="ALARACEMASE"/>
</dbReference>
<comment type="function">
    <text evidence="5">Catalyzes the interconversion of L-alanine and D-alanine. May also act on other amino acids.</text>
</comment>
<dbReference type="GO" id="GO:0030170">
    <property type="term" value="F:pyridoxal phosphate binding"/>
    <property type="evidence" value="ECO:0007669"/>
    <property type="project" value="UniProtKB-UniRule"/>
</dbReference>
<dbReference type="AlphaFoldDB" id="A0A7K1TX63"/>
<comment type="catalytic activity">
    <reaction evidence="1 5">
        <text>L-alanine = D-alanine</text>
        <dbReference type="Rhea" id="RHEA:20249"/>
        <dbReference type="ChEBI" id="CHEBI:57416"/>
        <dbReference type="ChEBI" id="CHEBI:57972"/>
        <dbReference type="EC" id="5.1.1.1"/>
    </reaction>
</comment>
<dbReference type="PANTHER" id="PTHR30511">
    <property type="entry name" value="ALANINE RACEMASE"/>
    <property type="match status" value="1"/>
</dbReference>
<dbReference type="NCBIfam" id="TIGR00492">
    <property type="entry name" value="alr"/>
    <property type="match status" value="1"/>
</dbReference>
<dbReference type="SUPFAM" id="SSF53623">
    <property type="entry name" value="MurD-like peptide ligases, catalytic domain"/>
    <property type="match status" value="1"/>
</dbReference>
<dbReference type="GO" id="GO:0005829">
    <property type="term" value="C:cytosol"/>
    <property type="evidence" value="ECO:0007669"/>
    <property type="project" value="TreeGrafter"/>
</dbReference>
<dbReference type="UniPathway" id="UPA00042">
    <property type="reaction ID" value="UER00497"/>
</dbReference>
<dbReference type="Gene3D" id="3.20.20.10">
    <property type="entry name" value="Alanine racemase"/>
    <property type="match status" value="1"/>
</dbReference>
<evidence type="ECO:0000256" key="7">
    <source>
        <dbReference type="PIRSR" id="PIRSR600821-52"/>
    </source>
</evidence>
<evidence type="ECO:0000256" key="3">
    <source>
        <dbReference type="ARBA" id="ARBA00022898"/>
    </source>
</evidence>
<dbReference type="FunFam" id="3.20.20.10:FF:000002">
    <property type="entry name" value="Alanine racemase"/>
    <property type="match status" value="1"/>
</dbReference>
<feature type="binding site" evidence="5 7">
    <location>
        <position position="777"/>
    </location>
    <ligand>
        <name>substrate</name>
    </ligand>
</feature>
<name>A0A7K1TX63_9BACT</name>
<feature type="active site" description="Proton acceptor; specific for D-alanine" evidence="5">
    <location>
        <position position="502"/>
    </location>
</feature>
<feature type="active site" description="Proton acceptor; specific for L-alanine" evidence="5">
    <location>
        <position position="728"/>
    </location>
</feature>
<dbReference type="GO" id="GO:0030632">
    <property type="term" value="P:D-alanine biosynthetic process"/>
    <property type="evidence" value="ECO:0007669"/>
    <property type="project" value="UniProtKB-UniRule"/>
</dbReference>
<dbReference type="Gene3D" id="3.40.1390.10">
    <property type="entry name" value="MurE/MurF, N-terminal domain"/>
    <property type="match status" value="1"/>
</dbReference>
<dbReference type="EC" id="5.1.1.1" evidence="5"/>
<dbReference type="InterPro" id="IPR036565">
    <property type="entry name" value="Mur-like_cat_sf"/>
</dbReference>
<dbReference type="InterPro" id="IPR036615">
    <property type="entry name" value="Mur_ligase_C_dom_sf"/>
</dbReference>
<dbReference type="InterPro" id="IPR013221">
    <property type="entry name" value="Mur_ligase_cen"/>
</dbReference>
<organism evidence="9 10">
    <name type="scientific">Chitinophaga tropicalis</name>
    <dbReference type="NCBI Taxonomy" id="2683588"/>
    <lineage>
        <taxon>Bacteria</taxon>
        <taxon>Pseudomonadati</taxon>
        <taxon>Bacteroidota</taxon>
        <taxon>Chitinophagia</taxon>
        <taxon>Chitinophagales</taxon>
        <taxon>Chitinophagaceae</taxon>
        <taxon>Chitinophaga</taxon>
    </lineage>
</organism>
<dbReference type="EMBL" id="WRXN01000001">
    <property type="protein sequence ID" value="MVT06694.1"/>
    <property type="molecule type" value="Genomic_DNA"/>
</dbReference>
<evidence type="ECO:0000313" key="10">
    <source>
        <dbReference type="Proteomes" id="UP000461730"/>
    </source>
</evidence>
<evidence type="ECO:0000256" key="1">
    <source>
        <dbReference type="ARBA" id="ARBA00000316"/>
    </source>
</evidence>
<dbReference type="NCBIfam" id="NF008897">
    <property type="entry name" value="PRK11930.1"/>
    <property type="match status" value="1"/>
</dbReference>
<gene>
    <name evidence="9" type="ORF">GO493_00365</name>
</gene>
<dbReference type="Gene3D" id="3.40.1190.10">
    <property type="entry name" value="Mur-like, catalytic domain"/>
    <property type="match status" value="1"/>
</dbReference>
<dbReference type="Proteomes" id="UP000461730">
    <property type="component" value="Unassembled WGS sequence"/>
</dbReference>
<feature type="domain" description="Alanine racemase C-terminal" evidence="8">
    <location>
        <begin position="707"/>
        <end position="832"/>
    </location>
</feature>
<dbReference type="InterPro" id="IPR000821">
    <property type="entry name" value="Ala_racemase"/>
</dbReference>
<dbReference type="Pfam" id="PF08245">
    <property type="entry name" value="Mur_ligase_M"/>
    <property type="match status" value="1"/>
</dbReference>
<comment type="caution">
    <text evidence="9">The sequence shown here is derived from an EMBL/GenBank/DDBJ whole genome shotgun (WGS) entry which is preliminary data.</text>
</comment>
<dbReference type="Pfam" id="PF01168">
    <property type="entry name" value="Ala_racemase_N"/>
    <property type="match status" value="1"/>
</dbReference>
<dbReference type="PANTHER" id="PTHR30511:SF0">
    <property type="entry name" value="ALANINE RACEMASE, CATABOLIC-RELATED"/>
    <property type="match status" value="1"/>
</dbReference>
<dbReference type="Gene3D" id="2.40.37.10">
    <property type="entry name" value="Lyase, Ornithine Decarboxylase, Chain A, domain 1"/>
    <property type="match status" value="1"/>
</dbReference>
<keyword evidence="9" id="KW-0436">Ligase</keyword>
<dbReference type="RefSeq" id="WP_317165380.1">
    <property type="nucleotide sequence ID" value="NZ_WRXN01000001.1"/>
</dbReference>
<dbReference type="InterPro" id="IPR029066">
    <property type="entry name" value="PLP-binding_barrel"/>
</dbReference>
<dbReference type="SMART" id="SM01005">
    <property type="entry name" value="Ala_racemase_C"/>
    <property type="match status" value="1"/>
</dbReference>
<comment type="similarity">
    <text evidence="5">Belongs to the alanine racemase family.</text>
</comment>
<dbReference type="Pfam" id="PF00842">
    <property type="entry name" value="Ala_racemase_C"/>
    <property type="match status" value="1"/>
</dbReference>
<dbReference type="GO" id="GO:0016881">
    <property type="term" value="F:acid-amino acid ligase activity"/>
    <property type="evidence" value="ECO:0007669"/>
    <property type="project" value="InterPro"/>
</dbReference>
<keyword evidence="3 5" id="KW-0663">Pyridoxal phosphate</keyword>
<dbReference type="HAMAP" id="MF_01201">
    <property type="entry name" value="Ala_racemase"/>
    <property type="match status" value="1"/>
</dbReference>
<protein>
    <recommendedName>
        <fullName evidence="5">Alanine racemase</fullName>
        <ecNumber evidence="5">5.1.1.1</ecNumber>
    </recommendedName>
</protein>
<comment type="cofactor">
    <cofactor evidence="2 5 6">
        <name>pyridoxal 5'-phosphate</name>
        <dbReference type="ChEBI" id="CHEBI:597326"/>
    </cofactor>
</comment>
<dbReference type="SUPFAM" id="SSF50621">
    <property type="entry name" value="Alanine racemase C-terminal domain-like"/>
    <property type="match status" value="1"/>
</dbReference>